<gene>
    <name evidence="2" type="ORF">OM076_15555</name>
</gene>
<evidence type="ECO:0000313" key="3">
    <source>
        <dbReference type="Proteomes" id="UP001149140"/>
    </source>
</evidence>
<feature type="coiled-coil region" evidence="1">
    <location>
        <begin position="49"/>
        <end position="104"/>
    </location>
</feature>
<sequence length="1801" mass="185620">MTDLAAVVAARTKGQAAEADALVLADRLVAAKVDRAKLRADLAQLPPRIAALQQAVTDAQARVSAATAARDNEVAAANAAEAAAEAAEAASAAADAAVEEARQDLIDIMQEDGGHPPPGLLKAAQKRVFDAERAAIPKRTQAQAARTAANAHNAPVAAANAELQAAQAALTAVTAQLTAANAQLADARARQAAVEALPPKLSTDIAAARTRVTTAWQSWDALLVAAQGAITAAAAQVAAATTPAQVATATAELERLRTELVASENPDDLAALIAADLPLALLPVRLETRFDTGNLLVRVYPDTLHVDGHEPELTADELAWGTSYLAREKAGGATAPSTLEAWRALVDRFGTPRAAWIARAAAAPSPPQRAAAWTRAARTNVLPDRWIALGYRGGERRFAVLGKPIPDSLAVGPDPSDVSAGDPAAPLGAAAHWLVDFNRALDRGMALKIPLAAADSGGFDRLVVLGLRATADGTESARRIAALLDAHHYTDGLAITAAGTPTNNTDAVRSAWTAAGEDAAVSLRNERGAALTASSSDGTVLARALGIALDPFTHVAGAGGVGIAFERALRVALWPATWGYMLDQLLGAVSDDAIAATRTHFLANVTSGGAVPTMRLGRQPYGVLPVTSLRRFKLLDPPDLDAQLAPLLNGLAPAWRAALGGVPRVTPGVDLGAMLATAVAMGPVSMHYSARGLSLPAPDAAAFTRVAQALQPLQTLGLALDPALAHAVFESLVTPLTGPTVAVQPSETAPLPTAQSFVNWLVYNGLETLRTGTPPGGSNALLFALLHHALLRAYTTTAVRILRARGLAAPGEGDEPGLGTPAPTPWSRLTAPLDGVTAAGQTLAGHLDAVRSANSTAGSPVAAQLTEFMEMHAALRQLLAVPAAPLARYAGGVLDLASHRLDAWVTGMATRRLNTLRTKKALGVRLGGYGVLENVRPTSAAQAATHGYIHAPSLGQAATAAVLRSGHLAHVGGPDAPLALDLSSRRVHLALNLLEGVRAGQPLGALLGYRLERGLHEDHPELVLDRYVAPLRALAPLDAITAAEHDLGVATARAQAAAQILSQLRLNDDAAKAADTAVRNQINAVQPQFNAAQANANSLTSQLASEQAHLDFLVTHRPGLSGLSAWLQDKLATEARIANLQPQVVAANQAFNAVAATMNVLHAQQQSTAMQVLAADQQVANQLAEVDAANAAVTAAQALLDELRASQPRVSEALRASNVADGLSLRRRWRVGVATGHWDDQSIPFGTAGLPALGSPEQRALDTELQSLDDAVDALADVLVAESVHQLVQGNAQRAGATVDALSRGDAQAPDVEVVRTPRSGTAVTHRLLVLADTTATPAGWPTDATQVRAKVEPALEAWAASALGPANRVLVRVRSTSAAGAVTVTNADLSVLKLSALDALAMTPAGGPAGATDIELALLDRFAKPGTTVELVLDRDPAWTPAQLGLGEFLELARAVRELLEGARALDARDLALPGPSTDPGIDAADLAKRTAIATAALQDARTRLKAALAPGQSADAVRAALGRAAKLGVMAPPEAAGAALEELDRRSAAVAAAADDRARVAAALGDGFRILPRVTAAAGSEFVASLATSTDLQAGDPLAAVTWLQRAAHVRDGASRLETALLYGEASGAQQPLRLRVAQLPRRTGDRWSGLPATAAQPITSGRLSLVVQSTGTSGPAAGAPLAGLVIDEWTEVIPDRTQLSGLSFHVDQPVARAPQTILLAVAPDEAHVWSLANLEATLLETLDLAQLRLVDGEALAAPNNTPAVPRLGQYLPAIYLASAPAADTVTTDLGSVMAPAGS</sequence>
<dbReference type="RefSeq" id="WP_270040909.1">
    <property type="nucleotide sequence ID" value="NZ_JAPDOD010000013.1"/>
</dbReference>
<keyword evidence="3" id="KW-1185">Reference proteome</keyword>
<comment type="caution">
    <text evidence="2">The sequence shown here is derived from an EMBL/GenBank/DDBJ whole genome shotgun (WGS) entry which is preliminary data.</text>
</comment>
<reference evidence="2" key="1">
    <citation type="submission" date="2022-10" db="EMBL/GenBank/DDBJ databases">
        <title>The WGS of Solirubrobacter ginsenosidimutans DSM 21036.</title>
        <authorList>
            <person name="Jiang Z."/>
        </authorList>
    </citation>
    <scope>NUCLEOTIDE SEQUENCE</scope>
    <source>
        <strain evidence="2">DSM 21036</strain>
    </source>
</reference>
<accession>A0A9X3MSA9</accession>
<name>A0A9X3MSA9_9ACTN</name>
<organism evidence="2 3">
    <name type="scientific">Solirubrobacter ginsenosidimutans</name>
    <dbReference type="NCBI Taxonomy" id="490573"/>
    <lineage>
        <taxon>Bacteria</taxon>
        <taxon>Bacillati</taxon>
        <taxon>Actinomycetota</taxon>
        <taxon>Thermoleophilia</taxon>
        <taxon>Solirubrobacterales</taxon>
        <taxon>Solirubrobacteraceae</taxon>
        <taxon>Solirubrobacter</taxon>
    </lineage>
</organism>
<keyword evidence="1" id="KW-0175">Coiled coil</keyword>
<dbReference type="Proteomes" id="UP001149140">
    <property type="component" value="Unassembled WGS sequence"/>
</dbReference>
<protein>
    <submittedName>
        <fullName evidence="2">Uncharacterized protein</fullName>
    </submittedName>
</protein>
<feature type="coiled-coil region" evidence="1">
    <location>
        <begin position="156"/>
        <end position="190"/>
    </location>
</feature>
<evidence type="ECO:0000256" key="1">
    <source>
        <dbReference type="SAM" id="Coils"/>
    </source>
</evidence>
<evidence type="ECO:0000313" key="2">
    <source>
        <dbReference type="EMBL" id="MDA0161694.1"/>
    </source>
</evidence>
<dbReference type="EMBL" id="JAPDOD010000013">
    <property type="protein sequence ID" value="MDA0161694.1"/>
    <property type="molecule type" value="Genomic_DNA"/>
</dbReference>
<proteinExistence type="predicted"/>